<organism evidence="1 2">
    <name type="scientific">Candidatus Iainarchaeum sp</name>
    <dbReference type="NCBI Taxonomy" id="3101447"/>
    <lineage>
        <taxon>Archaea</taxon>
        <taxon>Candidatus Iainarchaeota</taxon>
        <taxon>Candidatus Iainarchaeia</taxon>
        <taxon>Candidatus Iainarchaeales</taxon>
        <taxon>Candidatus Iainarchaeaceae</taxon>
        <taxon>Candidatus Iainarchaeum</taxon>
    </lineage>
</organism>
<proteinExistence type="predicted"/>
<evidence type="ECO:0000313" key="1">
    <source>
        <dbReference type="EMBL" id="MBT4869953.1"/>
    </source>
</evidence>
<gene>
    <name evidence="1" type="ORF">HON47_00055</name>
</gene>
<protein>
    <submittedName>
        <fullName evidence="1">Uncharacterized protein</fullName>
    </submittedName>
</protein>
<name>A0A8T5GD52_9ARCH</name>
<dbReference type="Proteomes" id="UP000722459">
    <property type="component" value="Unassembled WGS sequence"/>
</dbReference>
<dbReference type="EMBL" id="JABJNZ010000003">
    <property type="protein sequence ID" value="MBT4869953.1"/>
    <property type="molecule type" value="Genomic_DNA"/>
</dbReference>
<reference evidence="1" key="1">
    <citation type="journal article" date="2021" name="ISME J.">
        <title>Mercury methylation by metabolically versatile and cosmopolitan marine bacteria.</title>
        <authorList>
            <person name="Lin H."/>
            <person name="Ascher D.B."/>
            <person name="Myung Y."/>
            <person name="Lamborg C.H."/>
            <person name="Hallam S.J."/>
            <person name="Gionfriddo C.M."/>
            <person name="Holt K.E."/>
            <person name="Moreau J.W."/>
        </authorList>
    </citation>
    <scope>NUCLEOTIDE SEQUENCE</scope>
    <source>
        <strain evidence="1">SI075_bin30</strain>
    </source>
</reference>
<accession>A0A8T5GD52</accession>
<evidence type="ECO:0000313" key="2">
    <source>
        <dbReference type="Proteomes" id="UP000722459"/>
    </source>
</evidence>
<comment type="caution">
    <text evidence="1">The sequence shown here is derived from an EMBL/GenBank/DDBJ whole genome shotgun (WGS) entry which is preliminary data.</text>
</comment>
<dbReference type="AlphaFoldDB" id="A0A8T5GD52"/>
<sequence length="267" mass="31205">MPTKKDQEYKAYDRIELLVHPFFVLEHAKRFGRGGQIKGTTERQMLKNYNVFELIENWKKRIEQVKRDPHAVMIIAGPQAMETDRNNSFFEGSLTREKLQSMNQTYQDFLHEAKAELGNKLMYVTQGIWINQKDRHYVGRQLQKRGYLPAPTVRINAYGEYYGQCVEQVTTALKSYVKELQAFYFPKLKTKVTRRKLYGVPGKKKGALSLDRETAFIGEAVRERKKSGKITEAFFRKKRRFQAGVDAKKAATNLNDILKKAKSRRKR</sequence>